<comment type="caution">
    <text evidence="3">The sequence shown here is derived from an EMBL/GenBank/DDBJ whole genome shotgun (WGS) entry which is preliminary data.</text>
</comment>
<dbReference type="Proteomes" id="UP000553343">
    <property type="component" value="Unassembled WGS sequence"/>
</dbReference>
<dbReference type="RefSeq" id="WP_178366934.1">
    <property type="nucleotide sequence ID" value="NZ_JACADJ010000035.1"/>
</dbReference>
<comment type="similarity">
    <text evidence="1">Belongs to the CinA family.</text>
</comment>
<evidence type="ECO:0000313" key="3">
    <source>
        <dbReference type="EMBL" id="NWH05481.1"/>
    </source>
</evidence>
<dbReference type="Pfam" id="PF00994">
    <property type="entry name" value="MoCF_biosynth"/>
    <property type="match status" value="1"/>
</dbReference>
<dbReference type="SUPFAM" id="SSF53218">
    <property type="entry name" value="Molybdenum cofactor biosynthesis proteins"/>
    <property type="match status" value="1"/>
</dbReference>
<evidence type="ECO:0000259" key="2">
    <source>
        <dbReference type="SMART" id="SM00852"/>
    </source>
</evidence>
<accession>A0A850T306</accession>
<dbReference type="SUPFAM" id="SSF142433">
    <property type="entry name" value="CinA-like"/>
    <property type="match status" value="1"/>
</dbReference>
<dbReference type="NCBIfam" id="TIGR00199">
    <property type="entry name" value="PncC_domain"/>
    <property type="match status" value="1"/>
</dbReference>
<dbReference type="InterPro" id="IPR050101">
    <property type="entry name" value="CinA"/>
</dbReference>
<dbReference type="SMART" id="SM00852">
    <property type="entry name" value="MoCF_biosynth"/>
    <property type="match status" value="1"/>
</dbReference>
<dbReference type="InterPro" id="IPR036425">
    <property type="entry name" value="MoaB/Mog-like_dom_sf"/>
</dbReference>
<evidence type="ECO:0000256" key="1">
    <source>
        <dbReference type="HAMAP-Rule" id="MF_00226"/>
    </source>
</evidence>
<dbReference type="InterPro" id="IPR008136">
    <property type="entry name" value="CinA_C"/>
</dbReference>
<dbReference type="NCBIfam" id="TIGR00177">
    <property type="entry name" value="molyb_syn"/>
    <property type="match status" value="1"/>
</dbReference>
<sequence length="422" mass="45168">MTKGHVFSTGNEVLFGDTVDTNSAFLCRQLKRSGVTVIKTSAVRDDMTALVREIKSIASAVDICVMTGGLGPTPDDLTADALAKAAGVKIKLNTAALSSMKKFFDKRGRTLTPANEKQAMLPEGAQVMENRHGTAPGFSMSIGNCRFFCMPGVPREMERMFDLKVRPQLNEITGYAGEIQVISLMVFGMPESRVGKALSGFSLQFPGIHLGFRIRFPMIEVRLSRLKEVVSDSLKGLDGAAEMNQAKQWVMEKLGPQVISDQGLTLAQEVGRLLATCGQTLSVAESCTGGLVAHLITDVPGASDYFLFSATTYADSAKEAILKVSRKTLENNGAVDETTALEMANGVRAAGGSDWGVSTTGIAGPTGGNEDKPVGTVCIGVAGPLGSHAQRFLLDRGDRERNKQLFAAMALEMLRRELVKIK</sequence>
<dbReference type="Gene3D" id="3.40.980.10">
    <property type="entry name" value="MoaB/Mog-like domain"/>
    <property type="match status" value="1"/>
</dbReference>
<protein>
    <recommendedName>
        <fullName evidence="1">CinA-like protein</fullName>
    </recommendedName>
</protein>
<dbReference type="InterPro" id="IPR036653">
    <property type="entry name" value="CinA-like_C"/>
</dbReference>
<dbReference type="Pfam" id="PF02464">
    <property type="entry name" value="CinA"/>
    <property type="match status" value="1"/>
</dbReference>
<gene>
    <name evidence="3" type="ORF">HXW94_10855</name>
</gene>
<evidence type="ECO:0000313" key="4">
    <source>
        <dbReference type="Proteomes" id="UP000553343"/>
    </source>
</evidence>
<proteinExistence type="inferred from homology"/>
<dbReference type="EMBL" id="JACADJ010000035">
    <property type="protein sequence ID" value="NWH05481.1"/>
    <property type="molecule type" value="Genomic_DNA"/>
</dbReference>
<dbReference type="HAMAP" id="MF_00226_B">
    <property type="entry name" value="CinA_B"/>
    <property type="match status" value="1"/>
</dbReference>
<feature type="domain" description="MoaB/Mog" evidence="2">
    <location>
        <begin position="5"/>
        <end position="171"/>
    </location>
</feature>
<reference evidence="3 4" key="1">
    <citation type="submission" date="2020-06" db="EMBL/GenBank/DDBJ databases">
        <title>High-quality draft genome of sulfate reducer Desulfobacter latus type strain AcrS2 isolated from marine sediment.</title>
        <authorList>
            <person name="Hoppe M."/>
            <person name="Larsen C.K."/>
            <person name="Marshall I.P.G."/>
            <person name="Schramm A."/>
            <person name="Marietou A.G."/>
        </authorList>
    </citation>
    <scope>NUCLEOTIDE SEQUENCE [LARGE SCALE GENOMIC DNA]</scope>
    <source>
        <strain evidence="3 4">AcRS2</strain>
    </source>
</reference>
<dbReference type="InterPro" id="IPR008135">
    <property type="entry name" value="Competence-induced_CinA"/>
</dbReference>
<dbReference type="AlphaFoldDB" id="A0A850T306"/>
<keyword evidence="4" id="KW-1185">Reference proteome</keyword>
<dbReference type="CDD" id="cd00885">
    <property type="entry name" value="cinA"/>
    <property type="match status" value="1"/>
</dbReference>
<organism evidence="3 4">
    <name type="scientific">Desulfobacter latus</name>
    <dbReference type="NCBI Taxonomy" id="2292"/>
    <lineage>
        <taxon>Bacteria</taxon>
        <taxon>Pseudomonadati</taxon>
        <taxon>Thermodesulfobacteriota</taxon>
        <taxon>Desulfobacteria</taxon>
        <taxon>Desulfobacterales</taxon>
        <taxon>Desulfobacteraceae</taxon>
        <taxon>Desulfobacter</taxon>
    </lineage>
</organism>
<dbReference type="NCBIfam" id="TIGR00200">
    <property type="entry name" value="cinA_nterm"/>
    <property type="match status" value="1"/>
</dbReference>
<dbReference type="PANTHER" id="PTHR13939">
    <property type="entry name" value="NICOTINAMIDE-NUCLEOTIDE AMIDOHYDROLASE PNCC"/>
    <property type="match status" value="1"/>
</dbReference>
<dbReference type="PIRSF" id="PIRSF006728">
    <property type="entry name" value="CinA"/>
    <property type="match status" value="1"/>
</dbReference>
<dbReference type="InterPro" id="IPR001453">
    <property type="entry name" value="MoaB/Mog_dom"/>
</dbReference>
<dbReference type="PANTHER" id="PTHR13939:SF0">
    <property type="entry name" value="NMN AMIDOHYDROLASE-LIKE PROTEIN YFAY"/>
    <property type="match status" value="1"/>
</dbReference>
<name>A0A850T306_9BACT</name>
<dbReference type="Gene3D" id="3.90.950.20">
    <property type="entry name" value="CinA-like"/>
    <property type="match status" value="1"/>
</dbReference>